<dbReference type="InterPro" id="IPR050640">
    <property type="entry name" value="Bact_2-comp_sensor_kinase"/>
</dbReference>
<proteinExistence type="predicted"/>
<evidence type="ECO:0000256" key="1">
    <source>
        <dbReference type="SAM" id="Coils"/>
    </source>
</evidence>
<reference evidence="4 5" key="1">
    <citation type="submission" date="2019-11" db="EMBL/GenBank/DDBJ databases">
        <title>Description of Pedobacter sp. LMG 31462T.</title>
        <authorList>
            <person name="Carlier A."/>
            <person name="Qi S."/>
            <person name="Vandamme P."/>
        </authorList>
    </citation>
    <scope>NUCLEOTIDE SEQUENCE [LARGE SCALE GENOMIC DNA]</scope>
    <source>
        <strain evidence="4 5">LMG 31462</strain>
    </source>
</reference>
<evidence type="ECO:0000256" key="2">
    <source>
        <dbReference type="SAM" id="Phobius"/>
    </source>
</evidence>
<evidence type="ECO:0000313" key="5">
    <source>
        <dbReference type="Proteomes" id="UP000636110"/>
    </source>
</evidence>
<evidence type="ECO:0000313" key="4">
    <source>
        <dbReference type="EMBL" id="MBB2147853.1"/>
    </source>
</evidence>
<name>A0ABR6ETV3_9SPHI</name>
<keyword evidence="5" id="KW-1185">Reference proteome</keyword>
<feature type="transmembrane region" description="Helical" evidence="2">
    <location>
        <begin position="21"/>
        <end position="42"/>
    </location>
</feature>
<gene>
    <name evidence="4" type="ORF">GM920_02895</name>
</gene>
<dbReference type="EMBL" id="WNXC01000001">
    <property type="protein sequence ID" value="MBB2147853.1"/>
    <property type="molecule type" value="Genomic_DNA"/>
</dbReference>
<dbReference type="PANTHER" id="PTHR34220">
    <property type="entry name" value="SENSOR HISTIDINE KINASE YPDA"/>
    <property type="match status" value="1"/>
</dbReference>
<dbReference type="PANTHER" id="PTHR34220:SF7">
    <property type="entry name" value="SENSOR HISTIDINE KINASE YPDA"/>
    <property type="match status" value="1"/>
</dbReference>
<dbReference type="Pfam" id="PF06580">
    <property type="entry name" value="His_kinase"/>
    <property type="match status" value="1"/>
</dbReference>
<feature type="transmembrane region" description="Helical" evidence="2">
    <location>
        <begin position="54"/>
        <end position="74"/>
    </location>
</feature>
<feature type="domain" description="Signal transduction histidine kinase internal region" evidence="3">
    <location>
        <begin position="171"/>
        <end position="239"/>
    </location>
</feature>
<feature type="transmembrane region" description="Helical" evidence="2">
    <location>
        <begin position="131"/>
        <end position="148"/>
    </location>
</feature>
<keyword evidence="1" id="KW-0175">Coiled coil</keyword>
<keyword evidence="2" id="KW-0812">Transmembrane</keyword>
<feature type="transmembrane region" description="Helical" evidence="2">
    <location>
        <begin position="86"/>
        <end position="111"/>
    </location>
</feature>
<dbReference type="Proteomes" id="UP000636110">
    <property type="component" value="Unassembled WGS sequence"/>
</dbReference>
<accession>A0ABR6ETV3</accession>
<protein>
    <recommendedName>
        <fullName evidence="3">Signal transduction histidine kinase internal region domain-containing protein</fullName>
    </recommendedName>
</protein>
<dbReference type="InterPro" id="IPR010559">
    <property type="entry name" value="Sig_transdc_His_kin_internal"/>
</dbReference>
<feature type="coiled-coil region" evidence="1">
    <location>
        <begin position="148"/>
        <end position="180"/>
    </location>
</feature>
<keyword evidence="2" id="KW-1133">Transmembrane helix</keyword>
<sequence length="363" mass="43155">MSNFVQLEINERNRWVYFTNYRWVAHLVYWIWVLIVSTIMPAKGPITPSLVFNHFFLSNIVIATFFYLYCLYFIPYFFKRNKNMQFWILLILSYFVIVAIDIFFGRAFVHLTDPVEIDRHLSFSRIYFSKLVSYLLNFFFFSIMLFFMEKNEEDSTLLELEKEKKEIEQVKLDLLKTNINPDFLMRSLHQLKESAKIPEETTPEAILTFSDLLRYRLYRGRQLYSPLKEELFAFQSFVHFIGLDHLHHQLHIKFAVQGLDDDKYIAPLSLVNLLEIFCKATNPNEVLLEIIVLIESDELHLEMQYGSDVTAQLLTDLEEYQSNYSQLYGDAIKLHAERAEKDHTFFVRLTLPLLEKQVLAQSV</sequence>
<evidence type="ECO:0000259" key="3">
    <source>
        <dbReference type="Pfam" id="PF06580"/>
    </source>
</evidence>
<comment type="caution">
    <text evidence="4">The sequence shown here is derived from an EMBL/GenBank/DDBJ whole genome shotgun (WGS) entry which is preliminary data.</text>
</comment>
<organism evidence="4 5">
    <name type="scientific">Pedobacter gandavensis</name>
    <dbReference type="NCBI Taxonomy" id="2679963"/>
    <lineage>
        <taxon>Bacteria</taxon>
        <taxon>Pseudomonadati</taxon>
        <taxon>Bacteroidota</taxon>
        <taxon>Sphingobacteriia</taxon>
        <taxon>Sphingobacteriales</taxon>
        <taxon>Sphingobacteriaceae</taxon>
        <taxon>Pedobacter</taxon>
    </lineage>
</organism>
<keyword evidence="2" id="KW-0472">Membrane</keyword>